<dbReference type="EMBL" id="LMXB01000126">
    <property type="protein sequence ID" value="KUO14978.1"/>
    <property type="molecule type" value="Genomic_DNA"/>
</dbReference>
<dbReference type="STRING" id="909626.AQJ91_43735"/>
<name>A0A101UQF3_9ACTN</name>
<proteinExistence type="predicted"/>
<dbReference type="RefSeq" id="WP_067034337.1">
    <property type="nucleotide sequence ID" value="NZ_KQ949124.1"/>
</dbReference>
<sequence>MSTNDLVVERDRLGWTPSQDARTVHAYPTYADGPWHAALLDVYDRLARNKGIIGGLMGLRRRVRR</sequence>
<reference evidence="1 2" key="1">
    <citation type="submission" date="2015-10" db="EMBL/GenBank/DDBJ databases">
        <title>Draft genome sequence of Streptomyces sp. RV15, isolated from a marine sponge.</title>
        <authorList>
            <person name="Ruckert C."/>
            <person name="Abdelmohsen U.R."/>
            <person name="Winkler A."/>
            <person name="Hentschel U."/>
            <person name="Kalinowski J."/>
            <person name="Kampfer P."/>
            <person name="Glaeser S."/>
        </authorList>
    </citation>
    <scope>NUCLEOTIDE SEQUENCE [LARGE SCALE GENOMIC DNA]</scope>
    <source>
        <strain evidence="1 2">RV15</strain>
    </source>
</reference>
<dbReference type="AlphaFoldDB" id="A0A101UQF3"/>
<protein>
    <submittedName>
        <fullName evidence="1">Uncharacterized protein</fullName>
    </submittedName>
</protein>
<accession>A0A101UQF3</accession>
<comment type="caution">
    <text evidence="1">The sequence shown here is derived from an EMBL/GenBank/DDBJ whole genome shotgun (WGS) entry which is preliminary data.</text>
</comment>
<evidence type="ECO:0000313" key="1">
    <source>
        <dbReference type="EMBL" id="KUO14978.1"/>
    </source>
</evidence>
<evidence type="ECO:0000313" key="2">
    <source>
        <dbReference type="Proteomes" id="UP000053260"/>
    </source>
</evidence>
<dbReference type="Proteomes" id="UP000053260">
    <property type="component" value="Unassembled WGS sequence"/>
</dbReference>
<organism evidence="1 2">
    <name type="scientific">Streptomyces dysideae</name>
    <dbReference type="NCBI Taxonomy" id="909626"/>
    <lineage>
        <taxon>Bacteria</taxon>
        <taxon>Bacillati</taxon>
        <taxon>Actinomycetota</taxon>
        <taxon>Actinomycetes</taxon>
        <taxon>Kitasatosporales</taxon>
        <taxon>Streptomycetaceae</taxon>
        <taxon>Streptomyces</taxon>
    </lineage>
</organism>
<keyword evidence="2" id="KW-1185">Reference proteome</keyword>
<gene>
    <name evidence="1" type="ORF">AQJ91_43735</name>
</gene>